<feature type="transmembrane region" description="Helical" evidence="1">
    <location>
        <begin position="54"/>
        <end position="76"/>
    </location>
</feature>
<feature type="transmembrane region" description="Helical" evidence="1">
    <location>
        <begin position="96"/>
        <end position="118"/>
    </location>
</feature>
<gene>
    <name evidence="2" type="ORF">AALM99_10380</name>
</gene>
<sequence length="183" mass="20739">MERPEKNPLKIIWKVKSDILPTSVWILWVLSILALTILTFAIPDNIVKVNFTVLSTTSFITISVSALAFTIAMYSFGREVYSEEDLARLYSSDQQVYYGFLADYLFSALSWSVVIVFSVLKLMLSVNLPEWAMNLIRILYLAQIILASVATIAVVVKNMSRVTNKIFIKSVQISQSQKDTNEE</sequence>
<dbReference type="Proteomes" id="UP001565242">
    <property type="component" value="Unassembled WGS sequence"/>
</dbReference>
<feature type="transmembrane region" description="Helical" evidence="1">
    <location>
        <begin position="20"/>
        <end position="42"/>
    </location>
</feature>
<protein>
    <submittedName>
        <fullName evidence="2">Uncharacterized protein</fullName>
    </submittedName>
</protein>
<name>A0ABV4DAQ9_9LACT</name>
<organism evidence="2 3">
    <name type="scientific">Lactococcus muris</name>
    <dbReference type="NCBI Taxonomy" id="2941330"/>
    <lineage>
        <taxon>Bacteria</taxon>
        <taxon>Bacillati</taxon>
        <taxon>Bacillota</taxon>
        <taxon>Bacilli</taxon>
        <taxon>Lactobacillales</taxon>
        <taxon>Streptococcaceae</taxon>
        <taxon>Lactococcus</taxon>
    </lineage>
</organism>
<keyword evidence="3" id="KW-1185">Reference proteome</keyword>
<evidence type="ECO:0000313" key="3">
    <source>
        <dbReference type="Proteomes" id="UP001565242"/>
    </source>
</evidence>
<keyword evidence="1" id="KW-0472">Membrane</keyword>
<comment type="caution">
    <text evidence="2">The sequence shown here is derived from an EMBL/GenBank/DDBJ whole genome shotgun (WGS) entry which is preliminary data.</text>
</comment>
<proteinExistence type="predicted"/>
<reference evidence="2 3" key="1">
    <citation type="submission" date="2024-03" db="EMBL/GenBank/DDBJ databases">
        <title>Mouse gut bacterial collection (mGBC) of GemPharmatech.</title>
        <authorList>
            <person name="He Y."/>
            <person name="Dong L."/>
            <person name="Wu D."/>
            <person name="Gao X."/>
            <person name="Lin Z."/>
        </authorList>
    </citation>
    <scope>NUCLEOTIDE SEQUENCE [LARGE SCALE GENOMIC DNA]</scope>
    <source>
        <strain evidence="2 3">20-218</strain>
    </source>
</reference>
<dbReference type="EMBL" id="JBCLSQ010000033">
    <property type="protein sequence ID" value="MEY8538848.1"/>
    <property type="molecule type" value="Genomic_DNA"/>
</dbReference>
<keyword evidence="1" id="KW-0812">Transmembrane</keyword>
<dbReference type="RefSeq" id="WP_369918848.1">
    <property type="nucleotide sequence ID" value="NZ_JBCLSQ010000033.1"/>
</dbReference>
<keyword evidence="1" id="KW-1133">Transmembrane helix</keyword>
<accession>A0ABV4DAQ9</accession>
<feature type="transmembrane region" description="Helical" evidence="1">
    <location>
        <begin position="138"/>
        <end position="156"/>
    </location>
</feature>
<evidence type="ECO:0000256" key="1">
    <source>
        <dbReference type="SAM" id="Phobius"/>
    </source>
</evidence>
<evidence type="ECO:0000313" key="2">
    <source>
        <dbReference type="EMBL" id="MEY8538848.1"/>
    </source>
</evidence>